<dbReference type="AlphaFoldDB" id="A0AA39XU79"/>
<evidence type="ECO:0000313" key="10">
    <source>
        <dbReference type="Proteomes" id="UP001175001"/>
    </source>
</evidence>
<dbReference type="Proteomes" id="UP001175001">
    <property type="component" value="Unassembled WGS sequence"/>
</dbReference>
<feature type="compositionally biased region" description="Low complexity" evidence="6">
    <location>
        <begin position="348"/>
        <end position="373"/>
    </location>
</feature>
<feature type="transmembrane region" description="Helical" evidence="7">
    <location>
        <begin position="133"/>
        <end position="159"/>
    </location>
</feature>
<keyword evidence="2 7" id="KW-0812">Transmembrane</keyword>
<evidence type="ECO:0000313" key="9">
    <source>
        <dbReference type="EMBL" id="KAK0640194.1"/>
    </source>
</evidence>
<gene>
    <name evidence="9" type="ORF">DIS24_g9599</name>
</gene>
<dbReference type="InterPro" id="IPR049326">
    <property type="entry name" value="Rhodopsin_dom_fungi"/>
</dbReference>
<comment type="similarity">
    <text evidence="5">Belongs to the SAT4 family.</text>
</comment>
<dbReference type="EMBL" id="JAUJDW010000087">
    <property type="protein sequence ID" value="KAK0640194.1"/>
    <property type="molecule type" value="Genomic_DNA"/>
</dbReference>
<evidence type="ECO:0000256" key="1">
    <source>
        <dbReference type="ARBA" id="ARBA00004141"/>
    </source>
</evidence>
<reference evidence="9" key="1">
    <citation type="submission" date="2023-06" db="EMBL/GenBank/DDBJ databases">
        <title>Multi-omics analyses reveal the molecular pathogenesis toolkit of Lasiodiplodia hormozganensis, a cross-kingdom pathogen.</title>
        <authorList>
            <person name="Felix C."/>
            <person name="Meneses R."/>
            <person name="Goncalves M.F.M."/>
            <person name="Tilleman L."/>
            <person name="Duarte A.S."/>
            <person name="Jorrin-Novo J.V."/>
            <person name="Van De Peer Y."/>
            <person name="Deforce D."/>
            <person name="Van Nieuwerburgh F."/>
            <person name="Esteves A.C."/>
            <person name="Alves A."/>
        </authorList>
    </citation>
    <scope>NUCLEOTIDE SEQUENCE</scope>
    <source>
        <strain evidence="9">CBS 339.90</strain>
    </source>
</reference>
<feature type="transmembrane region" description="Helical" evidence="7">
    <location>
        <begin position="96"/>
        <end position="121"/>
    </location>
</feature>
<dbReference type="Pfam" id="PF20684">
    <property type="entry name" value="Fung_rhodopsin"/>
    <property type="match status" value="1"/>
</dbReference>
<feature type="transmembrane region" description="Helical" evidence="7">
    <location>
        <begin position="23"/>
        <end position="43"/>
    </location>
</feature>
<evidence type="ECO:0000256" key="5">
    <source>
        <dbReference type="ARBA" id="ARBA00038359"/>
    </source>
</evidence>
<dbReference type="PANTHER" id="PTHR33048">
    <property type="entry name" value="PTH11-LIKE INTEGRAL MEMBRANE PROTEIN (AFU_ORTHOLOGUE AFUA_5G11245)"/>
    <property type="match status" value="1"/>
</dbReference>
<feature type="region of interest" description="Disordered" evidence="6">
    <location>
        <begin position="348"/>
        <end position="420"/>
    </location>
</feature>
<sequence>MSHWSGPAVATENRTGAIFAGNFIPQIFASAFIIARIISKAWIRRKWGADDSILCVAWVLSLALTALSCIQTHYGAGIHIDQLPGSIIKINAKIDYASFLLYNLALSLTKISICLFYLDIFADPLNRLLAKIAFVYIVLYTIPLVLVSAFQCIPVTAFWNPRMEASCIDMYPHLVASAVFNTLADAWLTLQVVPNILPLQLPKRQKMILLFVVSLGWLVIIASIFRICRLNAVTDPRDFTWADYDVTIWSAVEVDVGLVCVAAPATKPLFKKIAPGFLRDFATRCMTRVVAPPTQQQQKPLGPEEWAYSMPGRPEKLVLPLYGSRYEDDVETVATLSQNWDVGGLLRAASRGSGRSGRSSRSSRRPSSGSVGDDSSKCVDLEKMGGLEQGSRSSRDGGSDGSSVRLQFEDSGVMKEKENF</sequence>
<evidence type="ECO:0000256" key="6">
    <source>
        <dbReference type="SAM" id="MobiDB-lite"/>
    </source>
</evidence>
<feature type="compositionally biased region" description="Basic and acidic residues" evidence="6">
    <location>
        <begin position="374"/>
        <end position="385"/>
    </location>
</feature>
<comment type="caution">
    <text evidence="9">The sequence shown here is derived from an EMBL/GenBank/DDBJ whole genome shotgun (WGS) entry which is preliminary data.</text>
</comment>
<dbReference type="InterPro" id="IPR052337">
    <property type="entry name" value="SAT4-like"/>
</dbReference>
<evidence type="ECO:0000256" key="7">
    <source>
        <dbReference type="SAM" id="Phobius"/>
    </source>
</evidence>
<proteinExistence type="inferred from homology"/>
<protein>
    <recommendedName>
        <fullName evidence="8">Rhodopsin domain-containing protein</fullName>
    </recommendedName>
</protein>
<evidence type="ECO:0000256" key="2">
    <source>
        <dbReference type="ARBA" id="ARBA00022692"/>
    </source>
</evidence>
<evidence type="ECO:0000259" key="8">
    <source>
        <dbReference type="Pfam" id="PF20684"/>
    </source>
</evidence>
<organism evidence="9 10">
    <name type="scientific">Lasiodiplodia hormozganensis</name>
    <dbReference type="NCBI Taxonomy" id="869390"/>
    <lineage>
        <taxon>Eukaryota</taxon>
        <taxon>Fungi</taxon>
        <taxon>Dikarya</taxon>
        <taxon>Ascomycota</taxon>
        <taxon>Pezizomycotina</taxon>
        <taxon>Dothideomycetes</taxon>
        <taxon>Dothideomycetes incertae sedis</taxon>
        <taxon>Botryosphaeriales</taxon>
        <taxon>Botryosphaeriaceae</taxon>
        <taxon>Lasiodiplodia</taxon>
    </lineage>
</organism>
<dbReference type="GO" id="GO:0016020">
    <property type="term" value="C:membrane"/>
    <property type="evidence" value="ECO:0007669"/>
    <property type="project" value="UniProtKB-SubCell"/>
</dbReference>
<feature type="transmembrane region" description="Helical" evidence="7">
    <location>
        <begin position="171"/>
        <end position="196"/>
    </location>
</feature>
<comment type="subcellular location">
    <subcellularLocation>
        <location evidence="1">Membrane</location>
        <topology evidence="1">Multi-pass membrane protein</topology>
    </subcellularLocation>
</comment>
<evidence type="ECO:0000256" key="4">
    <source>
        <dbReference type="ARBA" id="ARBA00023136"/>
    </source>
</evidence>
<evidence type="ECO:0000256" key="3">
    <source>
        <dbReference type="ARBA" id="ARBA00022989"/>
    </source>
</evidence>
<keyword evidence="4 7" id="KW-0472">Membrane</keyword>
<feature type="transmembrane region" description="Helical" evidence="7">
    <location>
        <begin position="208"/>
        <end position="227"/>
    </location>
</feature>
<name>A0AA39XU79_9PEZI</name>
<dbReference type="PANTHER" id="PTHR33048:SF108">
    <property type="entry name" value="INTEGRAL MEMBRANE PROTEIN"/>
    <property type="match status" value="1"/>
</dbReference>
<keyword evidence="3 7" id="KW-1133">Transmembrane helix</keyword>
<feature type="domain" description="Rhodopsin" evidence="8">
    <location>
        <begin position="35"/>
        <end position="272"/>
    </location>
</feature>
<accession>A0AA39XU79</accession>
<keyword evidence="10" id="KW-1185">Reference proteome</keyword>